<evidence type="ECO:0000313" key="5">
    <source>
        <dbReference type="EMBL" id="TFU05666.1"/>
    </source>
</evidence>
<dbReference type="Proteomes" id="UP000297737">
    <property type="component" value="Unassembled WGS sequence"/>
</dbReference>
<organism evidence="5 6">
    <name type="scientific">Glacieibacterium arshaanense</name>
    <dbReference type="NCBI Taxonomy" id="2511025"/>
    <lineage>
        <taxon>Bacteria</taxon>
        <taxon>Pseudomonadati</taxon>
        <taxon>Pseudomonadota</taxon>
        <taxon>Alphaproteobacteria</taxon>
        <taxon>Sphingomonadales</taxon>
        <taxon>Sphingosinicellaceae</taxon>
        <taxon>Glacieibacterium</taxon>
    </lineage>
</organism>
<keyword evidence="5" id="KW-0413">Isomerase</keyword>
<reference evidence="5 6" key="1">
    <citation type="submission" date="2019-02" db="EMBL/GenBank/DDBJ databases">
        <title>Polymorphobacter sp. isolated from the lake at the Tibet of China.</title>
        <authorList>
            <person name="Li A."/>
        </authorList>
    </citation>
    <scope>NUCLEOTIDE SEQUENCE [LARGE SCALE GENOMIC DNA]</scope>
    <source>
        <strain evidence="5 6">DJ1R-1</strain>
    </source>
</reference>
<dbReference type="NCBIfam" id="NF004127">
    <property type="entry name" value="PRK05617.1"/>
    <property type="match status" value="1"/>
</dbReference>
<accession>A0A4Y9EPY5</accession>
<keyword evidence="6" id="KW-1185">Reference proteome</keyword>
<evidence type="ECO:0000313" key="6">
    <source>
        <dbReference type="Proteomes" id="UP000297737"/>
    </source>
</evidence>
<dbReference type="GO" id="GO:0006574">
    <property type="term" value="P:L-valine catabolic process"/>
    <property type="evidence" value="ECO:0007669"/>
    <property type="project" value="TreeGrafter"/>
</dbReference>
<dbReference type="InterPro" id="IPR032259">
    <property type="entry name" value="HIBYL-CoA-H"/>
</dbReference>
<dbReference type="Gene3D" id="3.90.226.10">
    <property type="entry name" value="2-enoyl-CoA Hydratase, Chain A, domain 1"/>
    <property type="match status" value="1"/>
</dbReference>
<gene>
    <name evidence="5" type="ORF">EUV02_01120</name>
</gene>
<dbReference type="FunFam" id="3.90.226.10:FF:000026">
    <property type="entry name" value="3-hydroxyisobutyryl-CoA hydrolase, mitochondrial"/>
    <property type="match status" value="1"/>
</dbReference>
<proteinExistence type="predicted"/>
<dbReference type="GO" id="GO:0003860">
    <property type="term" value="F:3-hydroxyisobutyryl-CoA hydrolase activity"/>
    <property type="evidence" value="ECO:0007669"/>
    <property type="project" value="UniProtKB-EC"/>
</dbReference>
<evidence type="ECO:0000256" key="3">
    <source>
        <dbReference type="ARBA" id="ARBA00022801"/>
    </source>
</evidence>
<comment type="caution">
    <text evidence="5">The sequence shown here is derived from an EMBL/GenBank/DDBJ whole genome shotgun (WGS) entry which is preliminary data.</text>
</comment>
<dbReference type="OrthoDB" id="9790967at2"/>
<dbReference type="GO" id="GO:0016853">
    <property type="term" value="F:isomerase activity"/>
    <property type="evidence" value="ECO:0007669"/>
    <property type="project" value="UniProtKB-KW"/>
</dbReference>
<dbReference type="AlphaFoldDB" id="A0A4Y9EPY5"/>
<name>A0A4Y9EPY5_9SPHN</name>
<dbReference type="EMBL" id="SIHO01000001">
    <property type="protein sequence ID" value="TFU05666.1"/>
    <property type="molecule type" value="Genomic_DNA"/>
</dbReference>
<evidence type="ECO:0000256" key="1">
    <source>
        <dbReference type="ARBA" id="ARBA00001709"/>
    </source>
</evidence>
<sequence>MTHTPAEPEVLTRREGRALFITLNRPAALNALNKAMCDIIQAALYDSIGDANVSVVVIDGAGDRAFCAGGDVVGLYHLGRAGSPDFEKFFYDEYRMNQTVAVYPDDYVALLDGVTMGGGVGLSIHGRYRVATERTLFAMPETGIGLIPDVGGTHALARLPGFIGTWLALTGARLKGADCVYAGIATHYIPSDRLPLLRELLAKGEEPVDQILATLDAPAGETTLEALRDAIDYHFAHDSVEAIMESLAGGDDWALAQHAIIAKMSPTSCKLSLAGLRMGRHASIEEALQNEYRMVCAIKHQHDFFEGVRAQLVDKDKSPKWSPATLAEVDDALVESYLREPDGGDLRFD</sequence>
<dbReference type="Pfam" id="PF16113">
    <property type="entry name" value="ECH_2"/>
    <property type="match status" value="1"/>
</dbReference>
<protein>
    <recommendedName>
        <fullName evidence="2">3-hydroxyisobutyryl-CoA hydrolase</fullName>
        <ecNumber evidence="2">3.1.2.4</ecNumber>
    </recommendedName>
</protein>
<dbReference type="PANTHER" id="PTHR43176">
    <property type="entry name" value="3-HYDROXYISOBUTYRYL-COA HYDROLASE-RELATED"/>
    <property type="match status" value="1"/>
</dbReference>
<evidence type="ECO:0000256" key="2">
    <source>
        <dbReference type="ARBA" id="ARBA00011915"/>
    </source>
</evidence>
<evidence type="ECO:0000259" key="4">
    <source>
        <dbReference type="Pfam" id="PF16113"/>
    </source>
</evidence>
<comment type="catalytic activity">
    <reaction evidence="1">
        <text>3-hydroxy-2-methylpropanoyl-CoA + H2O = 3-hydroxy-2-methylpropanoate + CoA + H(+)</text>
        <dbReference type="Rhea" id="RHEA:20888"/>
        <dbReference type="ChEBI" id="CHEBI:11805"/>
        <dbReference type="ChEBI" id="CHEBI:15377"/>
        <dbReference type="ChEBI" id="CHEBI:15378"/>
        <dbReference type="ChEBI" id="CHEBI:57287"/>
        <dbReference type="ChEBI" id="CHEBI:57340"/>
        <dbReference type="EC" id="3.1.2.4"/>
    </reaction>
</comment>
<dbReference type="RefSeq" id="WP_135244391.1">
    <property type="nucleotide sequence ID" value="NZ_SIHO01000001.1"/>
</dbReference>
<dbReference type="InterPro" id="IPR029045">
    <property type="entry name" value="ClpP/crotonase-like_dom_sf"/>
</dbReference>
<dbReference type="InterPro" id="IPR045004">
    <property type="entry name" value="ECH_dom"/>
</dbReference>
<dbReference type="SUPFAM" id="SSF52096">
    <property type="entry name" value="ClpP/crotonase"/>
    <property type="match status" value="1"/>
</dbReference>
<dbReference type="EC" id="3.1.2.4" evidence="2"/>
<feature type="domain" description="Enoyl-CoA hydratase/isomerase" evidence="4">
    <location>
        <begin position="20"/>
        <end position="338"/>
    </location>
</feature>
<dbReference type="PANTHER" id="PTHR43176:SF3">
    <property type="entry name" value="3-HYDROXYISOBUTYRYL-COA HYDROLASE, MITOCHONDRIAL"/>
    <property type="match status" value="1"/>
</dbReference>
<keyword evidence="3" id="KW-0378">Hydrolase</keyword>
<dbReference type="CDD" id="cd06558">
    <property type="entry name" value="crotonase-like"/>
    <property type="match status" value="1"/>
</dbReference>